<keyword evidence="3" id="KW-0540">Nuclease</keyword>
<dbReference type="PANTHER" id="PTHR33146">
    <property type="entry name" value="ENDONUCLEASE 4"/>
    <property type="match status" value="1"/>
</dbReference>
<dbReference type="GO" id="GO:0006308">
    <property type="term" value="P:DNA catabolic process"/>
    <property type="evidence" value="ECO:0007669"/>
    <property type="project" value="InterPro"/>
</dbReference>
<keyword evidence="7" id="KW-1015">Disulfide bond</keyword>
<feature type="region of interest" description="Disordered" evidence="10">
    <location>
        <begin position="440"/>
        <end position="460"/>
    </location>
</feature>
<dbReference type="Gene3D" id="1.10.575.10">
    <property type="entry name" value="P1 Nuclease"/>
    <property type="match status" value="1"/>
</dbReference>
<feature type="binding site" evidence="9">
    <location>
        <position position="98"/>
    </location>
    <ligand>
        <name>ATP</name>
        <dbReference type="ChEBI" id="CHEBI:30616"/>
    </ligand>
</feature>
<evidence type="ECO:0000256" key="10">
    <source>
        <dbReference type="SAM" id="MobiDB-lite"/>
    </source>
</evidence>
<evidence type="ECO:0000256" key="5">
    <source>
        <dbReference type="ARBA" id="ARBA00022759"/>
    </source>
</evidence>
<evidence type="ECO:0000256" key="2">
    <source>
        <dbReference type="ARBA" id="ARBA00017632"/>
    </source>
</evidence>
<evidence type="ECO:0000259" key="11">
    <source>
        <dbReference type="SMART" id="SM00562"/>
    </source>
</evidence>
<evidence type="ECO:0000313" key="13">
    <source>
        <dbReference type="Proteomes" id="UP000738325"/>
    </source>
</evidence>
<evidence type="ECO:0000256" key="7">
    <source>
        <dbReference type="ARBA" id="ARBA00023157"/>
    </source>
</evidence>
<dbReference type="AlphaFoldDB" id="A0A9P6UXX6"/>
<comment type="similarity">
    <text evidence="9">Belongs to the NDK family.</text>
</comment>
<feature type="binding site" evidence="9">
    <location>
        <position position="15"/>
    </location>
    <ligand>
        <name>ATP</name>
        <dbReference type="ChEBI" id="CHEBI:30616"/>
    </ligand>
</feature>
<dbReference type="SUPFAM" id="SSF54919">
    <property type="entry name" value="Nucleoside diphosphate kinase, NDK"/>
    <property type="match status" value="1"/>
</dbReference>
<evidence type="ECO:0000256" key="3">
    <source>
        <dbReference type="ARBA" id="ARBA00022722"/>
    </source>
</evidence>
<dbReference type="PROSITE" id="PS51374">
    <property type="entry name" value="NDPK_LIKE"/>
    <property type="match status" value="1"/>
</dbReference>
<dbReference type="GO" id="GO:0003676">
    <property type="term" value="F:nucleic acid binding"/>
    <property type="evidence" value="ECO:0007669"/>
    <property type="project" value="InterPro"/>
</dbReference>
<keyword evidence="6" id="KW-0378">Hydrolase</keyword>
<evidence type="ECO:0000256" key="9">
    <source>
        <dbReference type="PROSITE-ProRule" id="PRU00706"/>
    </source>
</evidence>
<dbReference type="InterPro" id="IPR036850">
    <property type="entry name" value="NDK-like_dom_sf"/>
</dbReference>
<keyword evidence="5" id="KW-0255">Endonuclease</keyword>
<sequence length="460" mass="52018">MPPRPLTQLTLALLKPDLVANTVKTGLVYSLIEANDFNIVAQKRLLWSKNDAEAFYGEHRGKFFFERLCGYMTSGHFQALILEKPNAILDWRALMGPTHPPRARINAPNTLRALCGMTDTRNSTHGSGHTLTGQVAQQFLTPETAKQVKEILSPYYDGLLSKAAPWADTIKGQARYRWASAYHYVNTPDDDPPNVCKFEYVYAGKDVVNGLFNMTSQLQQYKLVEPTTPEEKLSREDALRFFVHFMGDVHQPLHASGKQRGGNDAPAKWGRAKSNLHKIWDSQLILAKHLIHFVSTFTDQQKDIKDRYGNNPKAYLDDILDMTKGVWQPEASNWTLCDPAENTGDTPWSGNGNALTTLCPMEWARIMNQIDCSFIWKDYDPNVDYSGDYFENATSEKNGFMVQRLIAMSGVRMASILNEIYDSPSPVSLEEQMAETIWESGNNDETDRHIPDSMRLVKQG</sequence>
<dbReference type="OrthoDB" id="441446at2759"/>
<dbReference type="InterPro" id="IPR008947">
    <property type="entry name" value="PLipase_C/P1_nuclease_dom_sf"/>
</dbReference>
<evidence type="ECO:0000256" key="8">
    <source>
        <dbReference type="ARBA" id="ARBA00023180"/>
    </source>
</evidence>
<feature type="binding site" evidence="9">
    <location>
        <position position="112"/>
    </location>
    <ligand>
        <name>ATP</name>
        <dbReference type="ChEBI" id="CHEBI:30616"/>
    </ligand>
</feature>
<feature type="domain" description="Nucleoside diphosphate kinase-like" evidence="11">
    <location>
        <begin position="7"/>
        <end position="148"/>
    </location>
</feature>
<evidence type="ECO:0000256" key="4">
    <source>
        <dbReference type="ARBA" id="ARBA00022723"/>
    </source>
</evidence>
<dbReference type="GO" id="GO:0046872">
    <property type="term" value="F:metal ion binding"/>
    <property type="evidence" value="ECO:0007669"/>
    <property type="project" value="UniProtKB-KW"/>
</dbReference>
<evidence type="ECO:0000256" key="6">
    <source>
        <dbReference type="ARBA" id="ARBA00022801"/>
    </source>
</evidence>
<feature type="active site" description="Pros-phosphohistidine intermediate" evidence="9">
    <location>
        <position position="125"/>
    </location>
</feature>
<comment type="similarity">
    <text evidence="1">Belongs to the nuclease type I family.</text>
</comment>
<dbReference type="InterPro" id="IPR003154">
    <property type="entry name" value="S1/P1nuclease"/>
</dbReference>
<dbReference type="SMART" id="SM00562">
    <property type="entry name" value="NDK"/>
    <property type="match status" value="1"/>
</dbReference>
<keyword evidence="4" id="KW-0479">Metal-binding</keyword>
<dbReference type="CDD" id="cd11010">
    <property type="entry name" value="S1-P1_nuclease"/>
    <property type="match status" value="1"/>
</dbReference>
<name>A0A9P6UXX6_9FUNG</name>
<dbReference type="SUPFAM" id="SSF48537">
    <property type="entry name" value="Phospholipase C/P1 nuclease"/>
    <property type="match status" value="1"/>
</dbReference>
<evidence type="ECO:0000256" key="1">
    <source>
        <dbReference type="ARBA" id="ARBA00009547"/>
    </source>
</evidence>
<protein>
    <recommendedName>
        <fullName evidence="2">Nucleoside diphosphate kinase</fullName>
    </recommendedName>
</protein>
<keyword evidence="8" id="KW-0325">Glycoprotein</keyword>
<comment type="caution">
    <text evidence="12">The sequence shown here is derived from an EMBL/GenBank/DDBJ whole genome shotgun (WGS) entry which is preliminary data.</text>
</comment>
<evidence type="ECO:0000313" key="12">
    <source>
        <dbReference type="EMBL" id="KAG0324973.1"/>
    </source>
</evidence>
<dbReference type="Proteomes" id="UP000738325">
    <property type="component" value="Unassembled WGS sequence"/>
</dbReference>
<dbReference type="EMBL" id="JAAAIP010000129">
    <property type="protein sequence ID" value="KAG0324973.1"/>
    <property type="molecule type" value="Genomic_DNA"/>
</dbReference>
<organism evidence="12 13">
    <name type="scientific">Dissophora globulifera</name>
    <dbReference type="NCBI Taxonomy" id="979702"/>
    <lineage>
        <taxon>Eukaryota</taxon>
        <taxon>Fungi</taxon>
        <taxon>Fungi incertae sedis</taxon>
        <taxon>Mucoromycota</taxon>
        <taxon>Mortierellomycotina</taxon>
        <taxon>Mortierellomycetes</taxon>
        <taxon>Mortierellales</taxon>
        <taxon>Mortierellaceae</taxon>
        <taxon>Dissophora</taxon>
    </lineage>
</organism>
<dbReference type="PANTHER" id="PTHR33146:SF26">
    <property type="entry name" value="ENDONUCLEASE 4"/>
    <property type="match status" value="1"/>
</dbReference>
<keyword evidence="13" id="KW-1185">Reference proteome</keyword>
<reference evidence="12" key="1">
    <citation type="journal article" date="2020" name="Fungal Divers.">
        <title>Resolving the Mortierellaceae phylogeny through synthesis of multi-gene phylogenetics and phylogenomics.</title>
        <authorList>
            <person name="Vandepol N."/>
            <person name="Liber J."/>
            <person name="Desiro A."/>
            <person name="Na H."/>
            <person name="Kennedy M."/>
            <person name="Barry K."/>
            <person name="Grigoriev I.V."/>
            <person name="Miller A.N."/>
            <person name="O'Donnell K."/>
            <person name="Stajich J.E."/>
            <person name="Bonito G."/>
        </authorList>
    </citation>
    <scope>NUCLEOTIDE SEQUENCE</scope>
    <source>
        <strain evidence="12">REB-010B</strain>
    </source>
</reference>
<dbReference type="GO" id="GO:0004519">
    <property type="term" value="F:endonuclease activity"/>
    <property type="evidence" value="ECO:0007669"/>
    <property type="project" value="UniProtKB-KW"/>
</dbReference>
<dbReference type="InterPro" id="IPR034907">
    <property type="entry name" value="NDK-like_dom"/>
</dbReference>
<dbReference type="Pfam" id="PF02265">
    <property type="entry name" value="S1-P1_nuclease"/>
    <property type="match status" value="1"/>
</dbReference>
<gene>
    <name evidence="12" type="ORF">BGZ99_001187</name>
</gene>
<accession>A0A9P6UXX6</accession>
<dbReference type="GO" id="GO:0016788">
    <property type="term" value="F:hydrolase activity, acting on ester bonds"/>
    <property type="evidence" value="ECO:0007669"/>
    <property type="project" value="InterPro"/>
</dbReference>
<feature type="binding site" evidence="9">
    <location>
        <position position="92"/>
    </location>
    <ligand>
        <name>ATP</name>
        <dbReference type="ChEBI" id="CHEBI:30616"/>
    </ligand>
</feature>
<proteinExistence type="inferred from homology"/>
<feature type="binding site" evidence="9">
    <location>
        <position position="122"/>
    </location>
    <ligand>
        <name>ATP</name>
        <dbReference type="ChEBI" id="CHEBI:30616"/>
    </ligand>
</feature>
<feature type="binding site" evidence="9">
    <location>
        <position position="64"/>
    </location>
    <ligand>
        <name>ATP</name>
        <dbReference type="ChEBI" id="CHEBI:30616"/>
    </ligand>
</feature>